<keyword evidence="4 6" id="KW-1133">Transmembrane helix</keyword>
<evidence type="ECO:0000256" key="2">
    <source>
        <dbReference type="ARBA" id="ARBA00007375"/>
    </source>
</evidence>
<comment type="similarity">
    <text evidence="2">Belongs to the TMEM86 family.</text>
</comment>
<keyword evidence="8" id="KW-1185">Reference proteome</keyword>
<organism evidence="7 8">
    <name type="scientific">Lawsonibacter hominis</name>
    <dbReference type="NCBI Taxonomy" id="2763053"/>
    <lineage>
        <taxon>Bacteria</taxon>
        <taxon>Bacillati</taxon>
        <taxon>Bacillota</taxon>
        <taxon>Clostridia</taxon>
        <taxon>Eubacteriales</taxon>
        <taxon>Oscillospiraceae</taxon>
        <taxon>Lawsonibacter</taxon>
    </lineage>
</organism>
<gene>
    <name evidence="7" type="ORF">H8S57_09335</name>
</gene>
<dbReference type="InterPro" id="IPR012506">
    <property type="entry name" value="TMEM86B-like"/>
</dbReference>
<feature type="transmembrane region" description="Helical" evidence="6">
    <location>
        <begin position="80"/>
        <end position="98"/>
    </location>
</feature>
<protein>
    <recommendedName>
        <fullName evidence="9">YhhN-like protein</fullName>
    </recommendedName>
</protein>
<feature type="transmembrane region" description="Helical" evidence="6">
    <location>
        <begin position="135"/>
        <end position="154"/>
    </location>
</feature>
<evidence type="ECO:0000313" key="7">
    <source>
        <dbReference type="EMBL" id="MBC5733924.1"/>
    </source>
</evidence>
<accession>A0A8J6MAJ2</accession>
<evidence type="ECO:0000256" key="3">
    <source>
        <dbReference type="ARBA" id="ARBA00022692"/>
    </source>
</evidence>
<keyword evidence="3 6" id="KW-0812">Transmembrane</keyword>
<dbReference type="RefSeq" id="WP_186907815.1">
    <property type="nucleotide sequence ID" value="NZ_JACOPP010000011.1"/>
</dbReference>
<comment type="subcellular location">
    <subcellularLocation>
        <location evidence="1">Membrane</location>
        <topology evidence="1">Multi-pass membrane protein</topology>
    </subcellularLocation>
</comment>
<sequence length="218" mass="23685">MGRRYLVFLCAQASLYSAFLTLDLLQVGSGWSTALKYGSILLCFLLSCGGGQDPDRRLVRAALGVTLLADLFLLVLGRWYLAGVGAFCVVQALYFVRLRRLRGGRVWPRLLLRLALSGAVLLVAGRFSALEPLTALSVFYFTQLAANALESLFLGRRYAAFSAGLVLFVCCDLCVGLQNLSAFLPVSGHGGLFAFARVGMWLFYLPSQVLITLSAGKK</sequence>
<reference evidence="7" key="1">
    <citation type="submission" date="2020-08" db="EMBL/GenBank/DDBJ databases">
        <title>Genome public.</title>
        <authorList>
            <person name="Liu C."/>
            <person name="Sun Q."/>
        </authorList>
    </citation>
    <scope>NUCLEOTIDE SEQUENCE</scope>
    <source>
        <strain evidence="7">NSJ-51</strain>
    </source>
</reference>
<dbReference type="EMBL" id="JACOPP010000011">
    <property type="protein sequence ID" value="MBC5733924.1"/>
    <property type="molecule type" value="Genomic_DNA"/>
</dbReference>
<comment type="caution">
    <text evidence="7">The sequence shown here is derived from an EMBL/GenBank/DDBJ whole genome shotgun (WGS) entry which is preliminary data.</text>
</comment>
<evidence type="ECO:0008006" key="9">
    <source>
        <dbReference type="Google" id="ProtNLM"/>
    </source>
</evidence>
<evidence type="ECO:0000313" key="8">
    <source>
        <dbReference type="Proteomes" id="UP000661435"/>
    </source>
</evidence>
<dbReference type="GO" id="GO:0016020">
    <property type="term" value="C:membrane"/>
    <property type="evidence" value="ECO:0007669"/>
    <property type="project" value="UniProtKB-SubCell"/>
</dbReference>
<evidence type="ECO:0000256" key="6">
    <source>
        <dbReference type="SAM" id="Phobius"/>
    </source>
</evidence>
<feature type="transmembrane region" description="Helical" evidence="6">
    <location>
        <begin position="161"/>
        <end position="180"/>
    </location>
</feature>
<dbReference type="Proteomes" id="UP000661435">
    <property type="component" value="Unassembled WGS sequence"/>
</dbReference>
<evidence type="ECO:0000256" key="4">
    <source>
        <dbReference type="ARBA" id="ARBA00022989"/>
    </source>
</evidence>
<feature type="transmembrane region" description="Helical" evidence="6">
    <location>
        <begin position="110"/>
        <end position="129"/>
    </location>
</feature>
<evidence type="ECO:0000256" key="5">
    <source>
        <dbReference type="ARBA" id="ARBA00023136"/>
    </source>
</evidence>
<name>A0A8J6MAJ2_9FIRM</name>
<keyword evidence="5 6" id="KW-0472">Membrane</keyword>
<dbReference type="AlphaFoldDB" id="A0A8J6MAJ2"/>
<feature type="transmembrane region" description="Helical" evidence="6">
    <location>
        <begin position="192"/>
        <end position="213"/>
    </location>
</feature>
<proteinExistence type="inferred from homology"/>
<dbReference type="Pfam" id="PF07947">
    <property type="entry name" value="YhhN"/>
    <property type="match status" value="1"/>
</dbReference>
<evidence type="ECO:0000256" key="1">
    <source>
        <dbReference type="ARBA" id="ARBA00004141"/>
    </source>
</evidence>